<evidence type="ECO:0008006" key="4">
    <source>
        <dbReference type="Google" id="ProtNLM"/>
    </source>
</evidence>
<keyword evidence="1" id="KW-0812">Transmembrane</keyword>
<sequence>MKFLLVLMIVFSFIGGFSINGVWSFLFQFEFIDMLNMIKMGNQSSSEVVAWIAILIGHIGIISLPFLTKNIYFKVVLLSAPLLFILGFIASVSILAIVFLFPLIITWIIAVIYRNKIKRYRDE</sequence>
<accession>A0A7W9E1Q4</accession>
<comment type="caution">
    <text evidence="2">The sequence shown here is derived from an EMBL/GenBank/DDBJ whole genome shotgun (WGS) entry which is preliminary data.</text>
</comment>
<dbReference type="AlphaFoldDB" id="A0A7W9E1Q4"/>
<dbReference type="Proteomes" id="UP000537204">
    <property type="component" value="Unassembled WGS sequence"/>
</dbReference>
<proteinExistence type="predicted"/>
<dbReference type="RefSeq" id="WP_183884325.1">
    <property type="nucleotide sequence ID" value="NZ_JACHCE010000009.1"/>
</dbReference>
<gene>
    <name evidence="2" type="ORF">HDE68_004431</name>
</gene>
<organism evidence="2 3">
    <name type="scientific">Pedobacter cryoconitis</name>
    <dbReference type="NCBI Taxonomy" id="188932"/>
    <lineage>
        <taxon>Bacteria</taxon>
        <taxon>Pseudomonadati</taxon>
        <taxon>Bacteroidota</taxon>
        <taxon>Sphingobacteriia</taxon>
        <taxon>Sphingobacteriales</taxon>
        <taxon>Sphingobacteriaceae</taxon>
        <taxon>Pedobacter</taxon>
    </lineage>
</organism>
<name>A0A7W9E1Q4_9SPHI</name>
<dbReference type="EMBL" id="JACHCE010000009">
    <property type="protein sequence ID" value="MBB5638499.1"/>
    <property type="molecule type" value="Genomic_DNA"/>
</dbReference>
<reference evidence="2 3" key="1">
    <citation type="submission" date="2020-08" db="EMBL/GenBank/DDBJ databases">
        <title>Genomic Encyclopedia of Type Strains, Phase IV (KMG-V): Genome sequencing to study the core and pangenomes of soil and plant-associated prokaryotes.</title>
        <authorList>
            <person name="Whitman W."/>
        </authorList>
    </citation>
    <scope>NUCLEOTIDE SEQUENCE [LARGE SCALE GENOMIC DNA]</scope>
    <source>
        <strain evidence="2 3">S3M1</strain>
    </source>
</reference>
<keyword evidence="1" id="KW-0472">Membrane</keyword>
<feature type="transmembrane region" description="Helical" evidence="1">
    <location>
        <begin position="6"/>
        <end position="27"/>
    </location>
</feature>
<evidence type="ECO:0000313" key="2">
    <source>
        <dbReference type="EMBL" id="MBB5638499.1"/>
    </source>
</evidence>
<feature type="transmembrane region" description="Helical" evidence="1">
    <location>
        <begin position="80"/>
        <end position="113"/>
    </location>
</feature>
<keyword evidence="1" id="KW-1133">Transmembrane helix</keyword>
<feature type="transmembrane region" description="Helical" evidence="1">
    <location>
        <begin position="48"/>
        <end position="68"/>
    </location>
</feature>
<evidence type="ECO:0000313" key="3">
    <source>
        <dbReference type="Proteomes" id="UP000537204"/>
    </source>
</evidence>
<evidence type="ECO:0000256" key="1">
    <source>
        <dbReference type="SAM" id="Phobius"/>
    </source>
</evidence>
<protein>
    <recommendedName>
        <fullName evidence="4">DUF4064 domain-containing protein</fullName>
    </recommendedName>
</protein>